<name>A0A2S9I889_9GAMM</name>
<proteinExistence type="predicted"/>
<reference evidence="2 3" key="1">
    <citation type="submission" date="2017-10" db="EMBL/GenBank/DDBJ databases">
        <title>Draft genome of two endophytic bacteria isolated from 'guarana' Paullinia cupana (Mart.) Ducke.</title>
        <authorList>
            <person name="Siqueira K.A."/>
            <person name="Liotti R.G."/>
            <person name="Mendes T.A."/>
            <person name="Soares M.A."/>
        </authorList>
    </citation>
    <scope>NUCLEOTIDE SEQUENCE [LARGE SCALE GENOMIC DNA]</scope>
    <source>
        <strain evidence="2 3">342</strain>
    </source>
</reference>
<dbReference type="EMBL" id="PDET01000014">
    <property type="protein sequence ID" value="PRD14010.1"/>
    <property type="molecule type" value="Genomic_DNA"/>
</dbReference>
<dbReference type="InterPro" id="IPR010982">
    <property type="entry name" value="Lambda_DNA-bd_dom_sf"/>
</dbReference>
<comment type="caution">
    <text evidence="2">The sequence shown here is derived from an EMBL/GenBank/DDBJ whole genome shotgun (WGS) entry which is preliminary data.</text>
</comment>
<keyword evidence="3" id="KW-1185">Reference proteome</keyword>
<dbReference type="SUPFAM" id="SSF47413">
    <property type="entry name" value="lambda repressor-like DNA-binding domains"/>
    <property type="match status" value="1"/>
</dbReference>
<dbReference type="Gene3D" id="1.10.260.40">
    <property type="entry name" value="lambda repressor-like DNA-binding domains"/>
    <property type="match status" value="1"/>
</dbReference>
<dbReference type="Pfam" id="PF14549">
    <property type="entry name" value="P22_Cro"/>
    <property type="match status" value="1"/>
</dbReference>
<dbReference type="GO" id="GO:0003677">
    <property type="term" value="F:DNA binding"/>
    <property type="evidence" value="ECO:0007669"/>
    <property type="project" value="InterPro"/>
</dbReference>
<dbReference type="Proteomes" id="UP000239181">
    <property type="component" value="Unassembled WGS sequence"/>
</dbReference>
<sequence>MYTDKVVKFFGSKTAVAKALGITQVAVTHWGLLVPEGRAARLERITDGALIYEPQLYDDHSKKRKEDLIHENQQGSDSTENHSRN</sequence>
<feature type="region of interest" description="Disordered" evidence="1">
    <location>
        <begin position="62"/>
        <end position="85"/>
    </location>
</feature>
<evidence type="ECO:0000313" key="3">
    <source>
        <dbReference type="Proteomes" id="UP000239181"/>
    </source>
</evidence>
<dbReference type="RefSeq" id="WP_105594229.1">
    <property type="nucleotide sequence ID" value="NZ_PDET01000014.1"/>
</dbReference>
<dbReference type="AlphaFoldDB" id="A0A2S9I889"/>
<protein>
    <submittedName>
        <fullName evidence="2">Transcriptional regulator</fullName>
    </submittedName>
</protein>
<accession>A0A2S9I889</accession>
<evidence type="ECO:0000256" key="1">
    <source>
        <dbReference type="SAM" id="MobiDB-lite"/>
    </source>
</evidence>
<gene>
    <name evidence="2" type="ORF">CQW29_18580</name>
</gene>
<evidence type="ECO:0000313" key="2">
    <source>
        <dbReference type="EMBL" id="PRD14010.1"/>
    </source>
</evidence>
<organism evidence="2 3">
    <name type="scientific">Pantoea coffeiphila</name>
    <dbReference type="NCBI Taxonomy" id="1465635"/>
    <lineage>
        <taxon>Bacteria</taxon>
        <taxon>Pseudomonadati</taxon>
        <taxon>Pseudomonadota</taxon>
        <taxon>Gammaproteobacteria</taxon>
        <taxon>Enterobacterales</taxon>
        <taxon>Erwiniaceae</taxon>
        <taxon>Pantoea</taxon>
    </lineage>
</organism>
<dbReference type="OrthoDB" id="6693632at2"/>